<comment type="caution">
    <text evidence="6">The sequence shown here is derived from an EMBL/GenBank/DDBJ whole genome shotgun (WGS) entry which is preliminary data.</text>
</comment>
<feature type="domain" description="Non-reducing end beta-L-arabinofuranosidase-like GH127 middle" evidence="5">
    <location>
        <begin position="420"/>
        <end position="511"/>
    </location>
</feature>
<evidence type="ECO:0000259" key="4">
    <source>
        <dbReference type="Pfam" id="PF20620"/>
    </source>
</evidence>
<dbReference type="PANTHER" id="PTHR31151">
    <property type="entry name" value="PROLINE-TRNA LIGASE (DUF1680)"/>
    <property type="match status" value="1"/>
</dbReference>
<evidence type="ECO:0000259" key="5">
    <source>
        <dbReference type="Pfam" id="PF20736"/>
    </source>
</evidence>
<feature type="domain" description="Glycoside hydrolase GH146 substrate-binding" evidence="4">
    <location>
        <begin position="637"/>
        <end position="758"/>
    </location>
</feature>
<dbReference type="Proteomes" id="UP000664628">
    <property type="component" value="Unassembled WGS sequence"/>
</dbReference>
<protein>
    <submittedName>
        <fullName evidence="6">Glycoside hydrolase family 127 protein</fullName>
    </submittedName>
</protein>
<name>A0ABS3JLE1_9BACT</name>
<gene>
    <name evidence="6" type="ORF">J2I46_19700</name>
</gene>
<keyword evidence="7" id="KW-1185">Reference proteome</keyword>
<proteinExistence type="predicted"/>
<dbReference type="PANTHER" id="PTHR31151:SF0">
    <property type="entry name" value="PROLINE-TRNA LIGASE (DUF1680)"/>
    <property type="match status" value="1"/>
</dbReference>
<dbReference type="Pfam" id="PF16375">
    <property type="entry name" value="DUF4986"/>
    <property type="match status" value="1"/>
</dbReference>
<dbReference type="Pfam" id="PF07944">
    <property type="entry name" value="Beta-AFase-like_GH127_cat"/>
    <property type="match status" value="1"/>
</dbReference>
<evidence type="ECO:0000259" key="2">
    <source>
        <dbReference type="Pfam" id="PF07944"/>
    </source>
</evidence>
<dbReference type="InterPro" id="IPR046544">
    <property type="entry name" value="GH146_SB_dom"/>
</dbReference>
<dbReference type="Pfam" id="PF20736">
    <property type="entry name" value="Glyco_hydro127M"/>
    <property type="match status" value="1"/>
</dbReference>
<keyword evidence="1" id="KW-0732">Signal</keyword>
<feature type="domain" description="DUF4986" evidence="3">
    <location>
        <begin position="542"/>
        <end position="613"/>
    </location>
</feature>
<feature type="chain" id="PRO_5046464172" evidence="1">
    <location>
        <begin position="21"/>
        <end position="760"/>
    </location>
</feature>
<evidence type="ECO:0000259" key="3">
    <source>
        <dbReference type="Pfam" id="PF16375"/>
    </source>
</evidence>
<dbReference type="InterPro" id="IPR032275">
    <property type="entry name" value="DUF4986"/>
</dbReference>
<evidence type="ECO:0000313" key="6">
    <source>
        <dbReference type="EMBL" id="MBO0950826.1"/>
    </source>
</evidence>
<reference evidence="6 7" key="1">
    <citation type="submission" date="2021-03" db="EMBL/GenBank/DDBJ databases">
        <title>Fibrella sp. HMF5405 genome sequencing and assembly.</title>
        <authorList>
            <person name="Kang H."/>
            <person name="Kim H."/>
            <person name="Bae S."/>
            <person name="Joh K."/>
        </authorList>
    </citation>
    <scope>NUCLEOTIDE SEQUENCE [LARGE SCALE GENOMIC DNA]</scope>
    <source>
        <strain evidence="6 7">HMF5405</strain>
    </source>
</reference>
<dbReference type="InterPro" id="IPR008928">
    <property type="entry name" value="6-hairpin_glycosidase_sf"/>
</dbReference>
<dbReference type="SUPFAM" id="SSF48208">
    <property type="entry name" value="Six-hairpin glycosidases"/>
    <property type="match status" value="1"/>
</dbReference>
<evidence type="ECO:0000256" key="1">
    <source>
        <dbReference type="SAM" id="SignalP"/>
    </source>
</evidence>
<accession>A0ABS3JLE1</accession>
<evidence type="ECO:0000313" key="7">
    <source>
        <dbReference type="Proteomes" id="UP000664628"/>
    </source>
</evidence>
<sequence>MKKPILHIALLLLTSFSALAQMQPFALQDVKLTGGPFKNAQDVDMRYILALNPDKLLAPYLIDAGLPLKAPRYGNWESSGLDGHIGGHYLSALALLYASTGDAELKKRLDYMIDQLAQCQAKNGNGYVGGIPQGKVFWERIHKGDIDGSSFGLNNTWVPLYNIHKLFAGLRDAYEYAGNQQAKQVLIGLGDWFIELIKPLSDDQIQQVLRTEHGGINETFADLYILTKDRKYLETAQRISHRALLNPLLAKEDKLTGLHANTQIPKVIGFEKIATLTGKSDWSEAAQYFWRNVSQTRSVAFGGNSVREHFNPTTDFSQVLRSNQGPETCNSFNMLRLSKALFLDKNDVSYVDFYERTLYNHILSSQHPSTGGFVYFTPIRPNHYRVYSQPETSMWCCVGSGLENHTKYGELIYSHTANDLFVNLFIPSTVNWSGKKVKLTQRTEFPYQNQSELIVETTKPQEFSLHIRYPKWAEKLAILVNGNVQPVNGKPANYVAIRRKWKSGDKVTVQFKTSTQLEYLPDGSNWAAFVNGPIVLAAKTSTADLKGLFADDSRMGHETKGKLYPITNAYALVGDPATYLKGLKPASRLRFNLDTLTLQPFYEVHDARYQMYFQTFSKSAYDEQKARLKQQEAEALALEARTVDKVNCGEQQPEVDHQYKGEKSDSGYDDEQFWRRTRSFIAYQLQNKNRAGKYIDIELVESGKLDTMSFLINDKPAEILSNEGKMIRLKADSQDVLLLKIMARAGTSTPRFHQIRLVTQ</sequence>
<feature type="domain" description="Non-reducing end beta-L-arabinofuranosidase-like GH127 catalytic" evidence="2">
    <location>
        <begin position="29"/>
        <end position="410"/>
    </location>
</feature>
<feature type="signal peptide" evidence="1">
    <location>
        <begin position="1"/>
        <end position="20"/>
    </location>
</feature>
<dbReference type="GO" id="GO:0016787">
    <property type="term" value="F:hydrolase activity"/>
    <property type="evidence" value="ECO:0007669"/>
    <property type="project" value="UniProtKB-KW"/>
</dbReference>
<dbReference type="Pfam" id="PF20620">
    <property type="entry name" value="DUF6805"/>
    <property type="match status" value="1"/>
</dbReference>
<dbReference type="InterPro" id="IPR012878">
    <property type="entry name" value="Beta-AFase-like_GH127_cat"/>
</dbReference>
<keyword evidence="6" id="KW-0378">Hydrolase</keyword>
<dbReference type="RefSeq" id="WP_207330769.1">
    <property type="nucleotide sequence ID" value="NZ_JAFMYW010000006.1"/>
</dbReference>
<dbReference type="EMBL" id="JAFMYW010000006">
    <property type="protein sequence ID" value="MBO0950826.1"/>
    <property type="molecule type" value="Genomic_DNA"/>
</dbReference>
<organism evidence="6 7">
    <name type="scientific">Fibrella forsythiae</name>
    <dbReference type="NCBI Taxonomy" id="2817061"/>
    <lineage>
        <taxon>Bacteria</taxon>
        <taxon>Pseudomonadati</taxon>
        <taxon>Bacteroidota</taxon>
        <taxon>Cytophagia</taxon>
        <taxon>Cytophagales</taxon>
        <taxon>Spirosomataceae</taxon>
        <taxon>Fibrella</taxon>
    </lineage>
</organism>
<dbReference type="InterPro" id="IPR049046">
    <property type="entry name" value="Beta-AFase-like_GH127_middle"/>
</dbReference>